<protein>
    <recommendedName>
        <fullName evidence="2">Heparan-alpha-glucosaminide N-acetyltransferase catalytic domain-containing protein</fullName>
    </recommendedName>
</protein>
<gene>
    <name evidence="3" type="ORF">SAMN05216377_10129</name>
</gene>
<proteinExistence type="predicted"/>
<evidence type="ECO:0000313" key="3">
    <source>
        <dbReference type="EMBL" id="SDE50672.1"/>
    </source>
</evidence>
<dbReference type="InterPro" id="IPR012429">
    <property type="entry name" value="HGSNAT_cat"/>
</dbReference>
<dbReference type="RefSeq" id="WP_143029899.1">
    <property type="nucleotide sequence ID" value="NZ_FNBE01000001.1"/>
</dbReference>
<feature type="transmembrane region" description="Helical" evidence="1">
    <location>
        <begin position="209"/>
        <end position="230"/>
    </location>
</feature>
<organism evidence="3 4">
    <name type="scientific">Pseudonocardia oroxyli</name>
    <dbReference type="NCBI Taxonomy" id="366584"/>
    <lineage>
        <taxon>Bacteria</taxon>
        <taxon>Bacillati</taxon>
        <taxon>Actinomycetota</taxon>
        <taxon>Actinomycetes</taxon>
        <taxon>Pseudonocardiales</taxon>
        <taxon>Pseudonocardiaceae</taxon>
        <taxon>Pseudonocardia</taxon>
    </lineage>
</organism>
<feature type="transmembrane region" description="Helical" evidence="1">
    <location>
        <begin position="173"/>
        <end position="197"/>
    </location>
</feature>
<reference evidence="3 4" key="1">
    <citation type="submission" date="2016-10" db="EMBL/GenBank/DDBJ databases">
        <authorList>
            <person name="de Groot N.N."/>
        </authorList>
    </citation>
    <scope>NUCLEOTIDE SEQUENCE [LARGE SCALE GENOMIC DNA]</scope>
    <source>
        <strain evidence="3 4">CGMCC 4.3143</strain>
    </source>
</reference>
<feature type="transmembrane region" description="Helical" evidence="1">
    <location>
        <begin position="81"/>
        <end position="100"/>
    </location>
</feature>
<keyword evidence="1" id="KW-1133">Transmembrane helix</keyword>
<evidence type="ECO:0000256" key="1">
    <source>
        <dbReference type="SAM" id="Phobius"/>
    </source>
</evidence>
<feature type="transmembrane region" description="Helical" evidence="1">
    <location>
        <begin position="49"/>
        <end position="74"/>
    </location>
</feature>
<keyword evidence="1" id="KW-0472">Membrane</keyword>
<accession>A0A1G7DGN1</accession>
<name>A0A1G7DGN1_PSEOR</name>
<dbReference type="EMBL" id="FNBE01000001">
    <property type="protein sequence ID" value="SDE50672.1"/>
    <property type="molecule type" value="Genomic_DNA"/>
</dbReference>
<evidence type="ECO:0000259" key="2">
    <source>
        <dbReference type="Pfam" id="PF07786"/>
    </source>
</evidence>
<feature type="transmembrane region" description="Helical" evidence="1">
    <location>
        <begin position="106"/>
        <end position="125"/>
    </location>
</feature>
<dbReference type="AlphaFoldDB" id="A0A1G7DGN1"/>
<dbReference type="Proteomes" id="UP000198967">
    <property type="component" value="Unassembled WGS sequence"/>
</dbReference>
<dbReference type="STRING" id="366584.SAMN05216377_10129"/>
<feature type="transmembrane region" description="Helical" evidence="1">
    <location>
        <begin position="130"/>
        <end position="153"/>
    </location>
</feature>
<feature type="transmembrane region" description="Helical" evidence="1">
    <location>
        <begin position="298"/>
        <end position="322"/>
    </location>
</feature>
<feature type="domain" description="Heparan-alpha-glucosaminide N-acetyltransferase catalytic" evidence="2">
    <location>
        <begin position="18"/>
        <end position="205"/>
    </location>
</feature>
<dbReference type="Pfam" id="PF07786">
    <property type="entry name" value="HGSNAT_cat"/>
    <property type="match status" value="1"/>
</dbReference>
<keyword evidence="1" id="KW-0812">Transmembrane</keyword>
<feature type="transmembrane region" description="Helical" evidence="1">
    <location>
        <begin position="328"/>
        <end position="347"/>
    </location>
</feature>
<sequence>MSGSPAAGIDAAATAAPRLAGVDAARGLALLGMMATHVLPLHTAAGETVVGAVAAGRASALFAVLLGVGISLGARAPRGPAAAGLVVRAVLTGVVGLVLVGFDPPVAVILTYYALLILVAIPLLWAPTPLLAAGAVVAAVGTPVLSALLRAGLPAGPGAQVGFAALGDPGPELVTLLLTGYYPVLTWTTYLLAGMAVGRLELRSVRTAGWLLGGGAALSAAATGASHLLLTPEGLAAIGGARQLDVQRYGTLPTDTWWWFATELPHTGTPLDLLQTTGAALAVLGLCLLVARALPWLVVPFAVIGAVPLTLYALHVVSLALFGGEGPAVYLEHVAWCLAIGTAVRLLRVRGPLEAMVSGTARATRRAMIAS</sequence>
<evidence type="ECO:0000313" key="4">
    <source>
        <dbReference type="Proteomes" id="UP000198967"/>
    </source>
</evidence>
<dbReference type="OrthoDB" id="4966979at2"/>
<feature type="transmembrane region" description="Helical" evidence="1">
    <location>
        <begin position="273"/>
        <end position="291"/>
    </location>
</feature>
<keyword evidence="4" id="KW-1185">Reference proteome</keyword>